<dbReference type="PANTHER" id="PTHR46558">
    <property type="entry name" value="TRACRIPTIONAL REGULATORY PROTEIN-RELATED-RELATED"/>
    <property type="match status" value="1"/>
</dbReference>
<keyword evidence="1" id="KW-0238">DNA-binding</keyword>
<dbReference type="PATRIC" id="fig|1330534.3.peg.3058"/>
<comment type="caution">
    <text evidence="3">The sequence shown here is derived from an EMBL/GenBank/DDBJ whole genome shotgun (WGS) entry which is preliminary data.</text>
</comment>
<dbReference type="RefSeq" id="WP_020816520.1">
    <property type="nucleotide sequence ID" value="NZ_ATAY01000082.1"/>
</dbReference>
<dbReference type="InterPro" id="IPR010982">
    <property type="entry name" value="Lambda_DNA-bd_dom_sf"/>
</dbReference>
<dbReference type="PANTHER" id="PTHR46558:SF11">
    <property type="entry name" value="HTH-TYPE TRANSCRIPTIONAL REGULATOR XRE"/>
    <property type="match status" value="1"/>
</dbReference>
<protein>
    <recommendedName>
        <fullName evidence="2">HTH cro/C1-type domain-containing protein</fullName>
    </recommendedName>
</protein>
<gene>
    <name evidence="3" type="ORF">L323_15445</name>
</gene>
<dbReference type="SUPFAM" id="SSF47413">
    <property type="entry name" value="lambda repressor-like DNA-binding domains"/>
    <property type="match status" value="1"/>
</dbReference>
<dbReference type="AlphaFoldDB" id="U4QYQ6"/>
<evidence type="ECO:0000313" key="3">
    <source>
        <dbReference type="EMBL" id="EPR09965.1"/>
    </source>
</evidence>
<feature type="domain" description="HTH cro/C1-type" evidence="2">
    <location>
        <begin position="8"/>
        <end position="62"/>
    </location>
</feature>
<evidence type="ECO:0000259" key="2">
    <source>
        <dbReference type="PROSITE" id="PS50943"/>
    </source>
</evidence>
<dbReference type="Proteomes" id="UP000016860">
    <property type="component" value="Unassembled WGS sequence"/>
</dbReference>
<dbReference type="PROSITE" id="PS50943">
    <property type="entry name" value="HTH_CROC1"/>
    <property type="match status" value="1"/>
</dbReference>
<evidence type="ECO:0000256" key="1">
    <source>
        <dbReference type="ARBA" id="ARBA00023125"/>
    </source>
</evidence>
<dbReference type="Gene3D" id="1.10.260.40">
    <property type="entry name" value="lambda repressor-like DNA-binding domains"/>
    <property type="match status" value="1"/>
</dbReference>
<name>U4QYQ6_9FIRM</name>
<dbReference type="OrthoDB" id="2086923at2"/>
<dbReference type="EMBL" id="ATAY01000082">
    <property type="protein sequence ID" value="EPR09965.1"/>
    <property type="molecule type" value="Genomic_DNA"/>
</dbReference>
<dbReference type="SMART" id="SM00530">
    <property type="entry name" value="HTH_XRE"/>
    <property type="match status" value="1"/>
</dbReference>
<organism evidence="3 4">
    <name type="scientific">Ruminiclostridium papyrosolvens C7</name>
    <dbReference type="NCBI Taxonomy" id="1330534"/>
    <lineage>
        <taxon>Bacteria</taxon>
        <taxon>Bacillati</taxon>
        <taxon>Bacillota</taxon>
        <taxon>Clostridia</taxon>
        <taxon>Eubacteriales</taxon>
        <taxon>Oscillospiraceae</taxon>
        <taxon>Ruminiclostridium</taxon>
    </lineage>
</organism>
<dbReference type="GO" id="GO:0003677">
    <property type="term" value="F:DNA binding"/>
    <property type="evidence" value="ECO:0007669"/>
    <property type="project" value="UniProtKB-KW"/>
</dbReference>
<sequence>MDKIRNNFKQIREIYGVTQDEISKIVGVNRATISQWETGTTRASSANLEKLSIFYGVGPETFYELEEIDETRRYMIIESSKHAKEIEEQSHGERNKVDDLKEIFESISFSESRRNFMMAMKILLASADHAETLDDLQLAYDITIKMAKRLNAIIDIRREEEKAKRENNEETLFDLLDKFN</sequence>
<proteinExistence type="predicted"/>
<accession>U4QYQ6</accession>
<dbReference type="InterPro" id="IPR001387">
    <property type="entry name" value="Cro/C1-type_HTH"/>
</dbReference>
<dbReference type="CDD" id="cd00093">
    <property type="entry name" value="HTH_XRE"/>
    <property type="match status" value="1"/>
</dbReference>
<dbReference type="Pfam" id="PF01381">
    <property type="entry name" value="HTH_3"/>
    <property type="match status" value="1"/>
</dbReference>
<reference evidence="3 4" key="1">
    <citation type="journal article" date="2013" name="Genome Announc.">
        <title>Draft Genome Sequence of the Cellulolytic Bacterium Clostridium papyrosolvens C7 (ATCC 700395).</title>
        <authorList>
            <person name="Zepeda V."/>
            <person name="Dassa B."/>
            <person name="Borovok I."/>
            <person name="Lamed R."/>
            <person name="Bayer E.A."/>
            <person name="Cate J.H."/>
        </authorList>
    </citation>
    <scope>NUCLEOTIDE SEQUENCE [LARGE SCALE GENOMIC DNA]</scope>
    <source>
        <strain evidence="3 4">C7</strain>
    </source>
</reference>
<evidence type="ECO:0000313" key="4">
    <source>
        <dbReference type="Proteomes" id="UP000016860"/>
    </source>
</evidence>